<accession>A0ABV3RAH7</accession>
<sequence>MSVQFGNESRDAERIGEATSRIVELEAELEAAGDATTAVDALAELKQILHQWVDTVSAVVATPGVGRVVLIHENGRESRIASPDLPMLLSKPARFTSQSNPDE</sequence>
<protein>
    <submittedName>
        <fullName evidence="1">Uncharacterized protein</fullName>
    </submittedName>
</protein>
<proteinExistence type="predicted"/>
<evidence type="ECO:0000313" key="1">
    <source>
        <dbReference type="EMBL" id="MEW9855086.1"/>
    </source>
</evidence>
<organism evidence="1 2">
    <name type="scientific">Novosphingobium rhizovicinum</name>
    <dbReference type="NCBI Taxonomy" id="3228928"/>
    <lineage>
        <taxon>Bacteria</taxon>
        <taxon>Pseudomonadati</taxon>
        <taxon>Pseudomonadota</taxon>
        <taxon>Alphaproteobacteria</taxon>
        <taxon>Sphingomonadales</taxon>
        <taxon>Sphingomonadaceae</taxon>
        <taxon>Novosphingobium</taxon>
    </lineage>
</organism>
<reference evidence="1 2" key="1">
    <citation type="submission" date="2024-06" db="EMBL/GenBank/DDBJ databases">
        <title>Novosphingobium rhizovicinus M1R2S20.</title>
        <authorList>
            <person name="Sun J.-Q."/>
        </authorList>
    </citation>
    <scope>NUCLEOTIDE SEQUENCE [LARGE SCALE GENOMIC DNA]</scope>
    <source>
        <strain evidence="1 2">M1R2S20</strain>
    </source>
</reference>
<dbReference type="EMBL" id="JBFNXR010000022">
    <property type="protein sequence ID" value="MEW9855086.1"/>
    <property type="molecule type" value="Genomic_DNA"/>
</dbReference>
<gene>
    <name evidence="1" type="ORF">ABUH87_07815</name>
</gene>
<dbReference type="RefSeq" id="WP_367772219.1">
    <property type="nucleotide sequence ID" value="NZ_JBFNXR010000022.1"/>
</dbReference>
<dbReference type="Proteomes" id="UP001556118">
    <property type="component" value="Unassembled WGS sequence"/>
</dbReference>
<evidence type="ECO:0000313" key="2">
    <source>
        <dbReference type="Proteomes" id="UP001556118"/>
    </source>
</evidence>
<comment type="caution">
    <text evidence="1">The sequence shown here is derived from an EMBL/GenBank/DDBJ whole genome shotgun (WGS) entry which is preliminary data.</text>
</comment>
<name>A0ABV3RAH7_9SPHN</name>
<keyword evidence="2" id="KW-1185">Reference proteome</keyword>